<proteinExistence type="predicted"/>
<keyword evidence="2" id="KW-1185">Reference proteome</keyword>
<dbReference type="Proteomes" id="UP000308652">
    <property type="component" value="Unassembled WGS sequence"/>
</dbReference>
<evidence type="ECO:0000313" key="2">
    <source>
        <dbReference type="Proteomes" id="UP000308652"/>
    </source>
</evidence>
<sequence>MPSIRKVSCALHLKLRRKSTNASPTSIGSKRKCEKLEAAALISKAAVALCDGLPVMEFVNPVAGIAVTITDIAQTIQGNKGAIQDLVEHSSAIAEIIVKRVTDINDQEGDALNLASNVKDDIFMVKKTLQAIHDYIIIFKDRKKWQRIISSKSDKDEIARLQGKLARLLSTFTAARTVVIEQKIQLLGRNVNEVSNVVVRRIDVIEQNVQLLVTAANHTQNEIEVISNVISHQPIVIRGPAPIAANSSSDIPSDIILEPPVQNGAGHEFEKSSESYELELNIAGLQDPAINIPQMVILSASSDIRLGITSSSLDFSST</sequence>
<accession>A0A5C3LVU8</accession>
<dbReference type="AlphaFoldDB" id="A0A5C3LVU8"/>
<dbReference type="EMBL" id="ML213608">
    <property type="protein sequence ID" value="TFK37359.1"/>
    <property type="molecule type" value="Genomic_DNA"/>
</dbReference>
<evidence type="ECO:0000313" key="1">
    <source>
        <dbReference type="EMBL" id="TFK37359.1"/>
    </source>
</evidence>
<dbReference type="InterPro" id="IPR059179">
    <property type="entry name" value="MLKL-like_MCAfunc"/>
</dbReference>
<gene>
    <name evidence="1" type="ORF">BDQ12DRAFT_713485</name>
</gene>
<dbReference type="GO" id="GO:0007166">
    <property type="term" value="P:cell surface receptor signaling pathway"/>
    <property type="evidence" value="ECO:0007669"/>
    <property type="project" value="InterPro"/>
</dbReference>
<reference evidence="1 2" key="1">
    <citation type="journal article" date="2019" name="Nat. Ecol. Evol.">
        <title>Megaphylogeny resolves global patterns of mushroom evolution.</title>
        <authorList>
            <person name="Varga T."/>
            <person name="Krizsan K."/>
            <person name="Foldi C."/>
            <person name="Dima B."/>
            <person name="Sanchez-Garcia M."/>
            <person name="Sanchez-Ramirez S."/>
            <person name="Szollosi G.J."/>
            <person name="Szarkandi J.G."/>
            <person name="Papp V."/>
            <person name="Albert L."/>
            <person name="Andreopoulos W."/>
            <person name="Angelini C."/>
            <person name="Antonin V."/>
            <person name="Barry K.W."/>
            <person name="Bougher N.L."/>
            <person name="Buchanan P."/>
            <person name="Buyck B."/>
            <person name="Bense V."/>
            <person name="Catcheside P."/>
            <person name="Chovatia M."/>
            <person name="Cooper J."/>
            <person name="Damon W."/>
            <person name="Desjardin D."/>
            <person name="Finy P."/>
            <person name="Geml J."/>
            <person name="Haridas S."/>
            <person name="Hughes K."/>
            <person name="Justo A."/>
            <person name="Karasinski D."/>
            <person name="Kautmanova I."/>
            <person name="Kiss B."/>
            <person name="Kocsube S."/>
            <person name="Kotiranta H."/>
            <person name="LaButti K.M."/>
            <person name="Lechner B.E."/>
            <person name="Liimatainen K."/>
            <person name="Lipzen A."/>
            <person name="Lukacs Z."/>
            <person name="Mihaltcheva S."/>
            <person name="Morgado L.N."/>
            <person name="Niskanen T."/>
            <person name="Noordeloos M.E."/>
            <person name="Ohm R.A."/>
            <person name="Ortiz-Santana B."/>
            <person name="Ovrebo C."/>
            <person name="Racz N."/>
            <person name="Riley R."/>
            <person name="Savchenko A."/>
            <person name="Shiryaev A."/>
            <person name="Soop K."/>
            <person name="Spirin V."/>
            <person name="Szebenyi C."/>
            <person name="Tomsovsky M."/>
            <person name="Tulloss R.E."/>
            <person name="Uehling J."/>
            <person name="Grigoriev I.V."/>
            <person name="Vagvolgyi C."/>
            <person name="Papp T."/>
            <person name="Martin F.M."/>
            <person name="Miettinen O."/>
            <person name="Hibbett D.S."/>
            <person name="Nagy L.G."/>
        </authorList>
    </citation>
    <scope>NUCLEOTIDE SEQUENCE [LARGE SCALE GENOMIC DNA]</scope>
    <source>
        <strain evidence="1 2">CBS 166.37</strain>
    </source>
</reference>
<dbReference type="InterPro" id="IPR036537">
    <property type="entry name" value="Adaptor_Cbl_N_dom_sf"/>
</dbReference>
<name>A0A5C3LVU8_9AGAR</name>
<dbReference type="Gene3D" id="1.20.930.20">
    <property type="entry name" value="Adaptor protein Cbl, N-terminal domain"/>
    <property type="match status" value="1"/>
</dbReference>
<protein>
    <submittedName>
        <fullName evidence="1">Uncharacterized protein</fullName>
    </submittedName>
</protein>
<organism evidence="1 2">
    <name type="scientific">Crucibulum laeve</name>
    <dbReference type="NCBI Taxonomy" id="68775"/>
    <lineage>
        <taxon>Eukaryota</taxon>
        <taxon>Fungi</taxon>
        <taxon>Dikarya</taxon>
        <taxon>Basidiomycota</taxon>
        <taxon>Agaricomycotina</taxon>
        <taxon>Agaricomycetes</taxon>
        <taxon>Agaricomycetidae</taxon>
        <taxon>Agaricales</taxon>
        <taxon>Agaricineae</taxon>
        <taxon>Nidulariaceae</taxon>
        <taxon>Crucibulum</taxon>
    </lineage>
</organism>
<dbReference type="CDD" id="cd21037">
    <property type="entry name" value="MLKL_NTD"/>
    <property type="match status" value="1"/>
</dbReference>